<keyword evidence="4" id="KW-1185">Reference proteome</keyword>
<protein>
    <recommendedName>
        <fullName evidence="2">Terminase large subunit ribonuclease H-like domain-containing protein</fullName>
    </recommendedName>
</protein>
<dbReference type="Pfam" id="PF22530">
    <property type="entry name" value="Terminase-T7_RNaseH-like"/>
    <property type="match status" value="1"/>
</dbReference>
<dbReference type="Gene3D" id="1.25.40.10">
    <property type="entry name" value="Tetratricopeptide repeat domain"/>
    <property type="match status" value="1"/>
</dbReference>
<gene>
    <name evidence="3" type="ordered locus">Aasi_0494</name>
</gene>
<evidence type="ECO:0000256" key="1">
    <source>
        <dbReference type="SAM" id="MobiDB-lite"/>
    </source>
</evidence>
<dbReference type="KEGG" id="aas:Aasi_0494"/>
<organism evidence="3 4">
    <name type="scientific">Amoebophilus asiaticus (strain 5a2)</name>
    <dbReference type="NCBI Taxonomy" id="452471"/>
    <lineage>
        <taxon>Bacteria</taxon>
        <taxon>Pseudomonadati</taxon>
        <taxon>Bacteroidota</taxon>
        <taxon>Cytophagia</taxon>
        <taxon>Cytophagales</taxon>
        <taxon>Amoebophilaceae</taxon>
        <taxon>Candidatus Amoebophilus</taxon>
    </lineage>
</organism>
<feature type="region of interest" description="Disordered" evidence="1">
    <location>
        <begin position="214"/>
        <end position="369"/>
    </location>
</feature>
<dbReference type="InterPro" id="IPR050767">
    <property type="entry name" value="Sel1_AlgK"/>
</dbReference>
<dbReference type="OrthoDB" id="9803982at2"/>
<dbReference type="InterPro" id="IPR011990">
    <property type="entry name" value="TPR-like_helical_dom_sf"/>
</dbReference>
<dbReference type="PANTHER" id="PTHR11102:SF160">
    <property type="entry name" value="ERAD-ASSOCIATED E3 UBIQUITIN-PROTEIN LIGASE COMPONENT HRD3"/>
    <property type="match status" value="1"/>
</dbReference>
<feature type="compositionally biased region" description="Low complexity" evidence="1">
    <location>
        <begin position="231"/>
        <end position="247"/>
    </location>
</feature>
<dbReference type="SMART" id="SM00671">
    <property type="entry name" value="SEL1"/>
    <property type="match status" value="5"/>
</dbReference>
<dbReference type="SUPFAM" id="SSF81901">
    <property type="entry name" value="HCP-like"/>
    <property type="match status" value="1"/>
</dbReference>
<sequence length="1481" mass="169563">MPLDKNFKNQFINYTTHAVIVCILVLSIPLESCSENISFPFSKSSAIQKIEPTEKEDFSEEVQITSIDHSNTSYIYDLYSATTINNLSNNSEKADRNREEFDLFSKKDIGDTRILPREEKENTVKTQKQLEERTFKTRKGGYTIRFYKRSEKWIAKVTDYDKKEYDLPAFLSEEDIKYLIYSVPTTISSIQVILPTTSKEGYVYVGILVGGMKRKEPEKEEEEDSNVPQEPSTNNKSAISSSSTASAPRKRPLSLKLGKKPELKKVQPNTEKEEKEDSNVPQKPNTNNKTSIVISDIITKTRPASTGRLSLSRNRNKNTELNKIKQESQLTQTSPITAPSSTATISNEERRTEEKRKEKADDEKAGGTLGSSIKFPEDLYYGDNDITDFIEIFFKNHSIYKYFQNNNYLLSSSIDTFSPIVDEQDRRAYIVAISPAIDRTGLSRTQNLRTGGTASNTNIDYWLDKSTHPKDTPEKLLEELLDFDLSLERNPYGALLAKIEEVQPNSDRVKFIDKIVEETGEGVEKIIAGFKRKLDEIKQSKHNKDIFDELMPAFLKGDASYAKVLIPYNLTQSHWLTGEICIHREDNSYQVEIFAHDPMGGGKMEDETFNKLQSAIIKRIKECDSKALVTCVNKQSPYQARRQALGDNTSCGIIITEEIIDRITGAIKPTSYPIGVPDLREQHINFVKHYKPKAAFLSRNEPKLAYIKAKERRLTDGDSLQAEEEPITIKQEGTITQVGIGMSEYGSSLSGAFNKKKISATPFISFKLSSQELQADREILYKNALKCREENNVRKALEYAIRAADKGSTEAKRMVSELKKEGENIFQEAEKLLAEGIKEKKGEIFQQKIKGAITKYEDAAYLGYKQAQVKLIELRDGKSGMEYRKIREYVIKANEEVGNKLQSLLDYYQSKPNNQLPVKDHPLKLSDLIVMELDLQKAPQRIEWGGGLPGNLLYKPLFEMPVTEKYEDTVMVIDLAGKGDDETAYCVAKRYKDYYFIMAVGGIGGAYIKDKEKRLPALPEMLDEITKIIEKYNVRLIRVENNIDASYEVVLRRHLAENFIQAEVQGYHQGVELIDNTKSNAQNEKEKAIGKATRIISSLASLFKNHQVIISQNAFLDDLNSIPKNNFNYKFFFQLESVIIPPDTKKYRHDDRVDATASAVTYLYKKREEGKKKKTAYKNKRWFLELARMYSQEKKLKTGEKQITKAQKAYNNYAEQHKREYASDFADDSPDLDKERTDTMVLCECEMGWLQVKYLDKEEEGIQNLNKAAKDKYPKAQYRLAKIYLRKKEKEGMDFLEKVAKHDSKAQYRLAKIYLGQGRKEEGINFLEKAAEHNLKAKYSFATMFFESRDGGTRKKKAIKYFKDLAANTEALEKLALKHPEINYKLGCIYYQIDTSGKMEPRKALNYFLRYLNSESDITSPTYKNVAYQIARIYEYAQGLDSSDLDLALEYYTKAIGLEGKEDKIQKRIKKLNEYKSKNAA</sequence>
<evidence type="ECO:0000259" key="2">
    <source>
        <dbReference type="Pfam" id="PF22530"/>
    </source>
</evidence>
<name>B3ERP9_AMOA5</name>
<feature type="compositionally biased region" description="Basic and acidic residues" evidence="1">
    <location>
        <begin position="347"/>
        <end position="365"/>
    </location>
</feature>
<dbReference type="STRING" id="452471.Aasi_0494"/>
<feature type="compositionally biased region" description="Basic and acidic residues" evidence="1">
    <location>
        <begin position="317"/>
        <end position="326"/>
    </location>
</feature>
<feature type="compositionally biased region" description="Polar residues" evidence="1">
    <location>
        <begin position="302"/>
        <end position="313"/>
    </location>
</feature>
<dbReference type="EMBL" id="CP001102">
    <property type="protein sequence ID" value="ACE05901.1"/>
    <property type="molecule type" value="Genomic_DNA"/>
</dbReference>
<evidence type="ECO:0000313" key="4">
    <source>
        <dbReference type="Proteomes" id="UP000001227"/>
    </source>
</evidence>
<dbReference type="Gene3D" id="3.30.420.240">
    <property type="match status" value="1"/>
</dbReference>
<dbReference type="Proteomes" id="UP000001227">
    <property type="component" value="Chromosome"/>
</dbReference>
<feature type="compositionally biased region" description="Low complexity" evidence="1">
    <location>
        <begin position="333"/>
        <end position="346"/>
    </location>
</feature>
<dbReference type="RefSeq" id="WP_012472666.1">
    <property type="nucleotide sequence ID" value="NC_010830.1"/>
</dbReference>
<dbReference type="PANTHER" id="PTHR11102">
    <property type="entry name" value="SEL-1-LIKE PROTEIN"/>
    <property type="match status" value="1"/>
</dbReference>
<feature type="compositionally biased region" description="Basic and acidic residues" evidence="1">
    <location>
        <begin position="259"/>
        <end position="278"/>
    </location>
</feature>
<feature type="domain" description="Terminase large subunit ribonuclease H-like" evidence="2">
    <location>
        <begin position="973"/>
        <end position="1107"/>
    </location>
</feature>
<proteinExistence type="predicted"/>
<dbReference type="HOGENOM" id="CLU_249610_0_0_10"/>
<reference evidence="3 4" key="1">
    <citation type="journal article" date="2010" name="J. Bacteriol.">
        <title>The genome of the amoeba symbiont 'Candidatus Amoebophilus asiaticus' reveals common mechanisms for host cell interaction among amoeba-associated bacteria.</title>
        <authorList>
            <person name="Schmitz-Esser S."/>
            <person name="Tischler P."/>
            <person name="Arnold R."/>
            <person name="Montanaro J."/>
            <person name="Wagner M."/>
            <person name="Rattei T."/>
            <person name="Horn M."/>
        </authorList>
    </citation>
    <scope>NUCLEOTIDE SEQUENCE [LARGE SCALE GENOMIC DNA]</scope>
    <source>
        <strain evidence="3 4">5a2</strain>
    </source>
</reference>
<feature type="compositionally biased region" description="Polar residues" evidence="1">
    <location>
        <begin position="279"/>
        <end position="293"/>
    </location>
</feature>
<accession>B3ERP9</accession>
<evidence type="ECO:0000313" key="3">
    <source>
        <dbReference type="EMBL" id="ACE05901.1"/>
    </source>
</evidence>
<dbReference type="InterPro" id="IPR006597">
    <property type="entry name" value="Sel1-like"/>
</dbReference>
<dbReference type="InterPro" id="IPR054762">
    <property type="entry name" value="Gp19_RNaseH-like"/>
</dbReference>
<dbReference type="eggNOG" id="COG0790">
    <property type="taxonomic scope" value="Bacteria"/>
</dbReference>